<keyword evidence="1" id="KW-0732">Signal</keyword>
<evidence type="ECO:0000313" key="3">
    <source>
        <dbReference type="Proteomes" id="UP000245880"/>
    </source>
</evidence>
<comment type="caution">
    <text evidence="2">The sequence shown here is derived from an EMBL/GenBank/DDBJ whole genome shotgun (WGS) entry which is preliminary data.</text>
</comment>
<keyword evidence="3" id="KW-1185">Reference proteome</keyword>
<dbReference type="Gene3D" id="3.10.450.360">
    <property type="match status" value="1"/>
</dbReference>
<feature type="signal peptide" evidence="1">
    <location>
        <begin position="1"/>
        <end position="20"/>
    </location>
</feature>
<name>A0A316AM01_9BACT</name>
<accession>A0A316AM01</accession>
<evidence type="ECO:0000256" key="1">
    <source>
        <dbReference type="SAM" id="SignalP"/>
    </source>
</evidence>
<dbReference type="AlphaFoldDB" id="A0A316AM01"/>
<sequence>MKNIYLLTLLIFVSSGTLLADQHYNRHDLTSHALRERVSIRIDELPEAVKSTLNSSSFDGWKIEEAFRVTRDDQSKYYEVKLKKDEQQNIVRLEKDGQVID</sequence>
<reference evidence="2 3" key="1">
    <citation type="submission" date="2018-03" db="EMBL/GenBank/DDBJ databases">
        <title>Genomic Encyclopedia of Archaeal and Bacterial Type Strains, Phase II (KMG-II): from individual species to whole genera.</title>
        <authorList>
            <person name="Goeker M."/>
        </authorList>
    </citation>
    <scope>NUCLEOTIDE SEQUENCE [LARGE SCALE GENOMIC DNA]</scope>
    <source>
        <strain evidence="2 3">DSM 100346</strain>
    </source>
</reference>
<feature type="chain" id="PRO_5016445138" evidence="1">
    <location>
        <begin position="21"/>
        <end position="101"/>
    </location>
</feature>
<dbReference type="OrthoDB" id="965741at2"/>
<dbReference type="SUPFAM" id="SSF160574">
    <property type="entry name" value="BT0923-like"/>
    <property type="match status" value="1"/>
</dbReference>
<dbReference type="RefSeq" id="WP_109673749.1">
    <property type="nucleotide sequence ID" value="NZ_QGDT01000003.1"/>
</dbReference>
<organism evidence="2 3">
    <name type="scientific">Dyadobacter jejuensis</name>
    <dbReference type="NCBI Taxonomy" id="1082580"/>
    <lineage>
        <taxon>Bacteria</taxon>
        <taxon>Pseudomonadati</taxon>
        <taxon>Bacteroidota</taxon>
        <taxon>Cytophagia</taxon>
        <taxon>Cytophagales</taxon>
        <taxon>Spirosomataceae</taxon>
        <taxon>Dyadobacter</taxon>
    </lineage>
</organism>
<gene>
    <name evidence="2" type="ORF">CLV98_103182</name>
</gene>
<proteinExistence type="predicted"/>
<dbReference type="EMBL" id="QGDT01000003">
    <property type="protein sequence ID" value="PWJ58815.1"/>
    <property type="molecule type" value="Genomic_DNA"/>
</dbReference>
<evidence type="ECO:0000313" key="2">
    <source>
        <dbReference type="EMBL" id="PWJ58815.1"/>
    </source>
</evidence>
<dbReference type="Proteomes" id="UP000245880">
    <property type="component" value="Unassembled WGS sequence"/>
</dbReference>
<protein>
    <submittedName>
        <fullName evidence="2">Uncharacterized protein</fullName>
    </submittedName>
</protein>